<comment type="caution">
    <text evidence="8">The sequence shown here is derived from an EMBL/GenBank/DDBJ whole genome shotgun (WGS) entry which is preliminary data.</text>
</comment>
<evidence type="ECO:0000256" key="5">
    <source>
        <dbReference type="ARBA" id="ARBA00042627"/>
    </source>
</evidence>
<keyword evidence="9" id="KW-1185">Reference proteome</keyword>
<dbReference type="Pfam" id="PF09339">
    <property type="entry name" value="HTH_IclR"/>
    <property type="match status" value="1"/>
</dbReference>
<dbReference type="PANTHER" id="PTHR30136">
    <property type="entry name" value="HELIX-TURN-HELIX TRANSCRIPTIONAL REGULATOR, ICLR FAMILY"/>
    <property type="match status" value="1"/>
</dbReference>
<accession>A0A366IZQ8</accession>
<dbReference type="PROSITE" id="PS51078">
    <property type="entry name" value="ICLR_ED"/>
    <property type="match status" value="1"/>
</dbReference>
<sequence length="262" mass="29146">METIKLNKSAERVVDVLFLLSKTEQALTLNEICKALSLPKSSAFELLQTLVYKGFLEIEDARLKTYKLGIGAFETGIAYLSKMSVSQLARPLLQELNRQTGSTVFLGVEDKGKIVYLDKAENFSVMRPTAKLGSRRFMHTTGLGKALLAALDDEKVHYILGLDELLPKTVYSNVAVQDVLKDIQEIRARGYSIDNREDNIESYCIGSAIYDQWSQPIAAISVASMYSTMNSEREKTIIALVKETALKLSQQLGYGGNKLYAN</sequence>
<proteinExistence type="predicted"/>
<dbReference type="GO" id="GO:0045892">
    <property type="term" value="P:negative regulation of DNA-templated transcription"/>
    <property type="evidence" value="ECO:0007669"/>
    <property type="project" value="TreeGrafter"/>
</dbReference>
<dbReference type="PANTHER" id="PTHR30136:SF24">
    <property type="entry name" value="HTH-TYPE TRANSCRIPTIONAL REPRESSOR ALLR"/>
    <property type="match status" value="1"/>
</dbReference>
<dbReference type="InterPro" id="IPR005471">
    <property type="entry name" value="Tscrpt_reg_IclR_N"/>
</dbReference>
<dbReference type="SUPFAM" id="SSF55781">
    <property type="entry name" value="GAF domain-like"/>
    <property type="match status" value="1"/>
</dbReference>
<protein>
    <recommendedName>
        <fullName evidence="4">HTH-type transcriptional repressor AllR</fullName>
    </recommendedName>
    <alternativeName>
        <fullName evidence="5">Negative regulator of allantoin and glyoxylate utilization operons</fullName>
    </alternativeName>
</protein>
<dbReference type="InterPro" id="IPR050707">
    <property type="entry name" value="HTH_MetabolicPath_Reg"/>
</dbReference>
<keyword evidence="2" id="KW-0238">DNA-binding</keyword>
<dbReference type="PROSITE" id="PS51077">
    <property type="entry name" value="HTH_ICLR"/>
    <property type="match status" value="1"/>
</dbReference>
<keyword evidence="3" id="KW-0804">Transcription</keyword>
<feature type="domain" description="IclR-ED" evidence="7">
    <location>
        <begin position="71"/>
        <end position="254"/>
    </location>
</feature>
<evidence type="ECO:0000256" key="3">
    <source>
        <dbReference type="ARBA" id="ARBA00023163"/>
    </source>
</evidence>
<dbReference type="Proteomes" id="UP000252792">
    <property type="component" value="Unassembled WGS sequence"/>
</dbReference>
<dbReference type="Gene3D" id="1.10.10.10">
    <property type="entry name" value="Winged helix-like DNA-binding domain superfamily/Winged helix DNA-binding domain"/>
    <property type="match status" value="1"/>
</dbReference>
<dbReference type="InterPro" id="IPR014757">
    <property type="entry name" value="Tscrpt_reg_IclR_C"/>
</dbReference>
<gene>
    <name evidence="8" type="ORF">DFP80_11376</name>
</gene>
<evidence type="ECO:0000256" key="4">
    <source>
        <dbReference type="ARBA" id="ARBA00040379"/>
    </source>
</evidence>
<organism evidence="8 9">
    <name type="scientific">Marinomonas rhizomae</name>
    <dbReference type="NCBI Taxonomy" id="491948"/>
    <lineage>
        <taxon>Bacteria</taxon>
        <taxon>Pseudomonadati</taxon>
        <taxon>Pseudomonadota</taxon>
        <taxon>Gammaproteobacteria</taxon>
        <taxon>Oceanospirillales</taxon>
        <taxon>Oceanospirillaceae</taxon>
        <taxon>Marinomonas</taxon>
    </lineage>
</organism>
<dbReference type="AlphaFoldDB" id="A0A366IZQ8"/>
<keyword evidence="1" id="KW-0805">Transcription regulation</keyword>
<evidence type="ECO:0000256" key="2">
    <source>
        <dbReference type="ARBA" id="ARBA00023125"/>
    </source>
</evidence>
<evidence type="ECO:0000259" key="7">
    <source>
        <dbReference type="PROSITE" id="PS51078"/>
    </source>
</evidence>
<dbReference type="SMART" id="SM00346">
    <property type="entry name" value="HTH_ICLR"/>
    <property type="match status" value="1"/>
</dbReference>
<dbReference type="GO" id="GO:0003700">
    <property type="term" value="F:DNA-binding transcription factor activity"/>
    <property type="evidence" value="ECO:0007669"/>
    <property type="project" value="TreeGrafter"/>
</dbReference>
<dbReference type="InterPro" id="IPR036388">
    <property type="entry name" value="WH-like_DNA-bd_sf"/>
</dbReference>
<dbReference type="SUPFAM" id="SSF46785">
    <property type="entry name" value="Winged helix' DNA-binding domain"/>
    <property type="match status" value="1"/>
</dbReference>
<dbReference type="Gene3D" id="3.30.450.40">
    <property type="match status" value="1"/>
</dbReference>
<dbReference type="InterPro" id="IPR036390">
    <property type="entry name" value="WH_DNA-bd_sf"/>
</dbReference>
<evidence type="ECO:0000313" key="9">
    <source>
        <dbReference type="Proteomes" id="UP000252792"/>
    </source>
</evidence>
<name>A0A366IZQ8_9GAMM</name>
<reference evidence="8 9" key="1">
    <citation type="submission" date="2018-06" db="EMBL/GenBank/DDBJ databases">
        <title>Genomic Encyclopedia of Type Strains, Phase III (KMG-III): the genomes of soil and plant-associated and newly described type strains.</title>
        <authorList>
            <person name="Whitman W."/>
        </authorList>
    </citation>
    <scope>NUCLEOTIDE SEQUENCE [LARGE SCALE GENOMIC DNA]</scope>
    <source>
        <strain evidence="8 9">CECT 7377</strain>
    </source>
</reference>
<dbReference type="GO" id="GO:0003677">
    <property type="term" value="F:DNA binding"/>
    <property type="evidence" value="ECO:0007669"/>
    <property type="project" value="UniProtKB-KW"/>
</dbReference>
<dbReference type="EMBL" id="QNSE01000013">
    <property type="protein sequence ID" value="RBP79620.1"/>
    <property type="molecule type" value="Genomic_DNA"/>
</dbReference>
<dbReference type="RefSeq" id="WP_113917957.1">
    <property type="nucleotide sequence ID" value="NZ_QNSE01000013.1"/>
</dbReference>
<evidence type="ECO:0000259" key="6">
    <source>
        <dbReference type="PROSITE" id="PS51077"/>
    </source>
</evidence>
<feature type="domain" description="HTH iclR-type" evidence="6">
    <location>
        <begin position="7"/>
        <end position="70"/>
    </location>
</feature>
<evidence type="ECO:0000256" key="1">
    <source>
        <dbReference type="ARBA" id="ARBA00023015"/>
    </source>
</evidence>
<dbReference type="OrthoDB" id="9807558at2"/>
<evidence type="ECO:0000313" key="8">
    <source>
        <dbReference type="EMBL" id="RBP79620.1"/>
    </source>
</evidence>
<dbReference type="Pfam" id="PF01614">
    <property type="entry name" value="IclR_C"/>
    <property type="match status" value="1"/>
</dbReference>
<dbReference type="InterPro" id="IPR029016">
    <property type="entry name" value="GAF-like_dom_sf"/>
</dbReference>